<gene>
    <name evidence="2" type="ORF">Scep_007611</name>
</gene>
<feature type="chain" id="PRO_5042831686" description="Secreted protein" evidence="1">
    <location>
        <begin position="25"/>
        <end position="141"/>
    </location>
</feature>
<feature type="signal peptide" evidence="1">
    <location>
        <begin position="1"/>
        <end position="24"/>
    </location>
</feature>
<dbReference type="Proteomes" id="UP001419268">
    <property type="component" value="Unassembled WGS sequence"/>
</dbReference>
<keyword evidence="3" id="KW-1185">Reference proteome</keyword>
<proteinExistence type="predicted"/>
<evidence type="ECO:0000313" key="2">
    <source>
        <dbReference type="EMBL" id="KAK9148854.1"/>
    </source>
</evidence>
<evidence type="ECO:0008006" key="4">
    <source>
        <dbReference type="Google" id="ProtNLM"/>
    </source>
</evidence>
<organism evidence="2 3">
    <name type="scientific">Stephania cephalantha</name>
    <dbReference type="NCBI Taxonomy" id="152367"/>
    <lineage>
        <taxon>Eukaryota</taxon>
        <taxon>Viridiplantae</taxon>
        <taxon>Streptophyta</taxon>
        <taxon>Embryophyta</taxon>
        <taxon>Tracheophyta</taxon>
        <taxon>Spermatophyta</taxon>
        <taxon>Magnoliopsida</taxon>
        <taxon>Ranunculales</taxon>
        <taxon>Menispermaceae</taxon>
        <taxon>Menispermoideae</taxon>
        <taxon>Cissampelideae</taxon>
        <taxon>Stephania</taxon>
    </lineage>
</organism>
<dbReference type="AlphaFoldDB" id="A0AAP0PNF7"/>
<evidence type="ECO:0000256" key="1">
    <source>
        <dbReference type="SAM" id="SignalP"/>
    </source>
</evidence>
<name>A0AAP0PNF7_9MAGN</name>
<evidence type="ECO:0000313" key="3">
    <source>
        <dbReference type="Proteomes" id="UP001419268"/>
    </source>
</evidence>
<comment type="caution">
    <text evidence="2">The sequence shown here is derived from an EMBL/GenBank/DDBJ whole genome shotgun (WGS) entry which is preliminary data.</text>
</comment>
<accession>A0AAP0PNF7</accession>
<keyword evidence="1" id="KW-0732">Signal</keyword>
<dbReference type="EMBL" id="JBBNAG010000003">
    <property type="protein sequence ID" value="KAK9148854.1"/>
    <property type="molecule type" value="Genomic_DNA"/>
</dbReference>
<sequence>MSFSQLSFSLLALWSLSLSPLTGSNRLSLSLSRSLAHYSLALTHRSLIIISGSSPLIALSLSLSLSPLSALCSLCAHRSLIALSASSRTFSPLSPLSTDVSRSLSLTALSHQNLSPNPKSLSSSAIAGCDEAVGSAVVARV</sequence>
<reference evidence="2 3" key="1">
    <citation type="submission" date="2024-01" db="EMBL/GenBank/DDBJ databases">
        <title>Genome assemblies of Stephania.</title>
        <authorList>
            <person name="Yang L."/>
        </authorList>
    </citation>
    <scope>NUCLEOTIDE SEQUENCE [LARGE SCALE GENOMIC DNA]</scope>
    <source>
        <strain evidence="2">JXDWG</strain>
        <tissue evidence="2">Leaf</tissue>
    </source>
</reference>
<protein>
    <recommendedName>
        <fullName evidence="4">Secreted protein</fullName>
    </recommendedName>
</protein>